<dbReference type="InterPro" id="IPR051395">
    <property type="entry name" value="Cytochrome_c_Peroxidase/MauG"/>
</dbReference>
<dbReference type="HOGENOM" id="CLU_587804_0_0_0"/>
<dbReference type="GO" id="GO:0030313">
    <property type="term" value="C:cell envelope"/>
    <property type="evidence" value="ECO:0007669"/>
    <property type="project" value="UniProtKB-SubCell"/>
</dbReference>
<evidence type="ECO:0000256" key="3">
    <source>
        <dbReference type="ARBA" id="ARBA00022723"/>
    </source>
</evidence>
<dbReference type="InterPro" id="IPR009056">
    <property type="entry name" value="Cyt_c-like_dom"/>
</dbReference>
<comment type="subcellular location">
    <subcellularLocation>
        <location evidence="1">Cell envelope</location>
    </subcellularLocation>
</comment>
<dbReference type="InterPro" id="IPR036909">
    <property type="entry name" value="Cyt_c-like_dom_sf"/>
</dbReference>
<evidence type="ECO:0000256" key="4">
    <source>
        <dbReference type="ARBA" id="ARBA00023002"/>
    </source>
</evidence>
<dbReference type="PROSITE" id="PS51257">
    <property type="entry name" value="PROKAR_LIPOPROTEIN"/>
    <property type="match status" value="1"/>
</dbReference>
<dbReference type="InterPro" id="IPR004852">
    <property type="entry name" value="Di-haem_cyt_c_peroxidsae"/>
</dbReference>
<dbReference type="PROSITE" id="PS51007">
    <property type="entry name" value="CYTC"/>
    <property type="match status" value="1"/>
</dbReference>
<evidence type="ECO:0000313" key="9">
    <source>
        <dbReference type="Proteomes" id="UP000019151"/>
    </source>
</evidence>
<keyword evidence="4" id="KW-0560">Oxidoreductase</keyword>
<dbReference type="GO" id="GO:0020037">
    <property type="term" value="F:heme binding"/>
    <property type="evidence" value="ECO:0007669"/>
    <property type="project" value="InterPro"/>
</dbReference>
<keyword evidence="9" id="KW-1185">Reference proteome</keyword>
<evidence type="ECO:0000259" key="7">
    <source>
        <dbReference type="PROSITE" id="PS51007"/>
    </source>
</evidence>
<dbReference type="Pfam" id="PF03150">
    <property type="entry name" value="CCP_MauG"/>
    <property type="match status" value="1"/>
</dbReference>
<dbReference type="Proteomes" id="UP000019151">
    <property type="component" value="Chromosome"/>
</dbReference>
<sequence>MQGTRMLERLVVLAMTGAALGACTDVGPERVVVPAAAPRADRAAAPDDVDAVLRGYLAAQGYTGRVAQTLEARLGRPVDRRLADLGRLLWFDPIHGLNDDNTCGGCHSPTNGFGDTQPIAIGVDNNRVVGPGRMGPRNQRRTPMAINTAFYPTLMWNSRFRSLSGDPFDNRQGLEFPAPEGRTLSYLPQLLVAQAFIPPTERVEAAGFHFPGGNADIRAEVIRRINATPRYRELFGGVFPEVRGGAPIVYDEFARAIAEFEFTLVFANAPIDRYARGEPGALTAQQKRGATLFFGRAGCVTCHAVSGPSNEMFSDFRQHVAGIPQIAPTRSNMTFDGPAANEDFGLEQVTGKRDNRYAFRTSPLRNLALQPAFMHDGAFVRLEDAVRYHLDALGSAAGYTTAALPPDLRGPTGPIAPVLTRLDPLLRRPVALTPDELDAMIAFLRDGLLDPAARPERLRHLIPDRLPSGRTPLSFQ</sequence>
<reference evidence="8 9" key="1">
    <citation type="journal article" date="2014" name="Genome Announc.">
        <title>Genome Sequence and Methylome of Soil Bacterium Gemmatirosa kalamazoonensis KBS708T, a Member of the Rarely Cultivated Gemmatimonadetes Phylum.</title>
        <authorList>
            <person name="Debruyn J.M."/>
            <person name="Radosevich M."/>
            <person name="Wommack K.E."/>
            <person name="Polson S.W."/>
            <person name="Hauser L.J."/>
            <person name="Fawaz M.N."/>
            <person name="Korlach J."/>
            <person name="Tsai Y.C."/>
        </authorList>
    </citation>
    <scope>NUCLEOTIDE SEQUENCE [LARGE SCALE GENOMIC DNA]</scope>
    <source>
        <strain evidence="8 9">KBS708</strain>
    </source>
</reference>
<evidence type="ECO:0000256" key="6">
    <source>
        <dbReference type="PROSITE-ProRule" id="PRU00433"/>
    </source>
</evidence>
<proteinExistence type="predicted"/>
<evidence type="ECO:0000256" key="2">
    <source>
        <dbReference type="ARBA" id="ARBA00022617"/>
    </source>
</evidence>
<dbReference type="SUPFAM" id="SSF46626">
    <property type="entry name" value="Cytochrome c"/>
    <property type="match status" value="2"/>
</dbReference>
<dbReference type="AlphaFoldDB" id="W0RBH8"/>
<dbReference type="eggNOG" id="COG1858">
    <property type="taxonomic scope" value="Bacteria"/>
</dbReference>
<dbReference type="EMBL" id="CP007128">
    <property type="protein sequence ID" value="AHG88156.1"/>
    <property type="molecule type" value="Genomic_DNA"/>
</dbReference>
<dbReference type="InParanoid" id="W0RBH8"/>
<organism evidence="8 9">
    <name type="scientific">Gemmatirosa kalamazoonensis</name>
    <dbReference type="NCBI Taxonomy" id="861299"/>
    <lineage>
        <taxon>Bacteria</taxon>
        <taxon>Pseudomonadati</taxon>
        <taxon>Gemmatimonadota</taxon>
        <taxon>Gemmatimonadia</taxon>
        <taxon>Gemmatimonadales</taxon>
        <taxon>Gemmatimonadaceae</taxon>
        <taxon>Gemmatirosa</taxon>
    </lineage>
</organism>
<keyword evidence="2 6" id="KW-0349">Heme</keyword>
<feature type="domain" description="Cytochrome c" evidence="7">
    <location>
        <begin position="284"/>
        <end position="448"/>
    </location>
</feature>
<dbReference type="GO" id="GO:0009055">
    <property type="term" value="F:electron transfer activity"/>
    <property type="evidence" value="ECO:0007669"/>
    <property type="project" value="InterPro"/>
</dbReference>
<dbReference type="KEGG" id="gba:J421_0619"/>
<name>W0RBH8_9BACT</name>
<dbReference type="RefSeq" id="WP_201773088.1">
    <property type="nucleotide sequence ID" value="NZ_CP007128.1"/>
</dbReference>
<dbReference type="GO" id="GO:0046872">
    <property type="term" value="F:metal ion binding"/>
    <property type="evidence" value="ECO:0007669"/>
    <property type="project" value="UniProtKB-KW"/>
</dbReference>
<dbReference type="GO" id="GO:0004130">
    <property type="term" value="F:cytochrome-c peroxidase activity"/>
    <property type="evidence" value="ECO:0007669"/>
    <property type="project" value="TreeGrafter"/>
</dbReference>
<evidence type="ECO:0000256" key="1">
    <source>
        <dbReference type="ARBA" id="ARBA00004196"/>
    </source>
</evidence>
<evidence type="ECO:0000256" key="5">
    <source>
        <dbReference type="ARBA" id="ARBA00023004"/>
    </source>
</evidence>
<dbReference type="STRING" id="861299.J421_0619"/>
<keyword evidence="5 6" id="KW-0408">Iron</keyword>
<accession>W0RBH8</accession>
<keyword evidence="8" id="KW-0575">Peroxidase</keyword>
<dbReference type="Gene3D" id="1.10.760.10">
    <property type="entry name" value="Cytochrome c-like domain"/>
    <property type="match status" value="2"/>
</dbReference>
<dbReference type="PANTHER" id="PTHR30600">
    <property type="entry name" value="CYTOCHROME C PEROXIDASE-RELATED"/>
    <property type="match status" value="1"/>
</dbReference>
<evidence type="ECO:0000313" key="8">
    <source>
        <dbReference type="EMBL" id="AHG88156.1"/>
    </source>
</evidence>
<protein>
    <submittedName>
        <fullName evidence="8">Di-heme cytochrome c peroxidase</fullName>
    </submittedName>
</protein>
<gene>
    <name evidence="8" type="ORF">J421_0619</name>
</gene>
<keyword evidence="3 6" id="KW-0479">Metal-binding</keyword>